<evidence type="ECO:0000313" key="1">
    <source>
        <dbReference type="EMBL" id="SCG62518.1"/>
    </source>
</evidence>
<reference evidence="2" key="1">
    <citation type="submission" date="2016-06" db="EMBL/GenBank/DDBJ databases">
        <authorList>
            <person name="Varghese N."/>
        </authorList>
    </citation>
    <scope>NUCLEOTIDE SEQUENCE [LARGE SCALE GENOMIC DNA]</scope>
    <source>
        <strain evidence="2">DSM 43171</strain>
    </source>
</reference>
<name>A0A1C5IVY9_9ACTN</name>
<dbReference type="EMBL" id="FMDN01000017">
    <property type="protein sequence ID" value="SCG62518.1"/>
    <property type="molecule type" value="Genomic_DNA"/>
</dbReference>
<evidence type="ECO:0000313" key="2">
    <source>
        <dbReference type="Proteomes" id="UP000199408"/>
    </source>
</evidence>
<organism evidence="1 2">
    <name type="scientific">Micromonospora halophytica</name>
    <dbReference type="NCBI Taxonomy" id="47864"/>
    <lineage>
        <taxon>Bacteria</taxon>
        <taxon>Bacillati</taxon>
        <taxon>Actinomycetota</taxon>
        <taxon>Actinomycetes</taxon>
        <taxon>Micromonosporales</taxon>
        <taxon>Micromonosporaceae</taxon>
        <taxon>Micromonospora</taxon>
    </lineage>
</organism>
<accession>A0A1C5IVY9</accession>
<proteinExistence type="predicted"/>
<gene>
    <name evidence="1" type="ORF">GA0070560_11764</name>
</gene>
<dbReference type="STRING" id="47864.GA0070560_11764"/>
<dbReference type="AlphaFoldDB" id="A0A1C5IVY9"/>
<dbReference type="OrthoDB" id="3381842at2"/>
<dbReference type="Proteomes" id="UP000199408">
    <property type="component" value="Unassembled WGS sequence"/>
</dbReference>
<evidence type="ECO:0008006" key="3">
    <source>
        <dbReference type="Google" id="ProtNLM"/>
    </source>
</evidence>
<sequence length="184" mass="19596">MTDDRTKQPDQIEVDTVNVPVAPTITPFVYFDGYTADNVNKAHKPTHLTPAPGGAGATTEWDASSLDGAIKWLNDHADFLNSQSYRMEEDIRKWMRNPAGGAAGVGGGGDGKSPLGSFERANALAQRHAGLYDGTQTALRTLAEDLWNAAKALEKVKEDYETAEGANKMTADQMAQALGNGAAS</sequence>
<dbReference type="RefSeq" id="WP_091300315.1">
    <property type="nucleotide sequence ID" value="NZ_FMDN01000017.1"/>
</dbReference>
<keyword evidence="2" id="KW-1185">Reference proteome</keyword>
<protein>
    <recommendedName>
        <fullName evidence="3">Excreted virulence factor EspC, type VII ESX diderm</fullName>
    </recommendedName>
</protein>